<keyword evidence="2" id="KW-1003">Cell membrane</keyword>
<feature type="transmembrane region" description="Helical" evidence="7">
    <location>
        <begin position="106"/>
        <end position="127"/>
    </location>
</feature>
<feature type="transmembrane region" description="Helical" evidence="7">
    <location>
        <begin position="66"/>
        <end position="86"/>
    </location>
</feature>
<feature type="transmembrane region" description="Helical" evidence="7">
    <location>
        <begin position="139"/>
        <end position="161"/>
    </location>
</feature>
<dbReference type="SUPFAM" id="SSF53649">
    <property type="entry name" value="Alkaline phosphatase-like"/>
    <property type="match status" value="1"/>
</dbReference>
<evidence type="ECO:0000256" key="5">
    <source>
        <dbReference type="ARBA" id="ARBA00022989"/>
    </source>
</evidence>
<proteinExistence type="predicted"/>
<dbReference type="InterPro" id="IPR058130">
    <property type="entry name" value="PEA_transf_C"/>
</dbReference>
<dbReference type="PANTHER" id="PTHR30443:SF2">
    <property type="entry name" value="PHOSPHOETHANOLAMINE TRANSFERASE EPTC"/>
    <property type="match status" value="1"/>
</dbReference>
<dbReference type="Proteomes" id="UP000656244">
    <property type="component" value="Unassembled WGS sequence"/>
</dbReference>
<dbReference type="InterPro" id="IPR040423">
    <property type="entry name" value="PEA_transferase"/>
</dbReference>
<protein>
    <submittedName>
        <fullName evidence="9">Phosphoethanolamine transferase</fullName>
    </submittedName>
</protein>
<evidence type="ECO:0000256" key="3">
    <source>
        <dbReference type="ARBA" id="ARBA00022679"/>
    </source>
</evidence>
<evidence type="ECO:0000256" key="2">
    <source>
        <dbReference type="ARBA" id="ARBA00022475"/>
    </source>
</evidence>
<dbReference type="GO" id="GO:0005886">
    <property type="term" value="C:plasma membrane"/>
    <property type="evidence" value="ECO:0007669"/>
    <property type="project" value="UniProtKB-SubCell"/>
</dbReference>
<reference evidence="9" key="1">
    <citation type="submission" date="2020-08" db="EMBL/GenBank/DDBJ databases">
        <title>Hyunsoonleella sp. strain SJ7 genome sequencing and assembly.</title>
        <authorList>
            <person name="Kim I."/>
        </authorList>
    </citation>
    <scope>NUCLEOTIDE SEQUENCE</scope>
    <source>
        <strain evidence="9">SJ7</strain>
    </source>
</reference>
<keyword evidence="5 7" id="KW-1133">Transmembrane helix</keyword>
<dbReference type="InterPro" id="IPR000917">
    <property type="entry name" value="Sulfatase_N"/>
</dbReference>
<evidence type="ECO:0000256" key="6">
    <source>
        <dbReference type="ARBA" id="ARBA00023136"/>
    </source>
</evidence>
<accession>A0A923KHW0</accession>
<evidence type="ECO:0000256" key="7">
    <source>
        <dbReference type="SAM" id="Phobius"/>
    </source>
</evidence>
<evidence type="ECO:0000313" key="10">
    <source>
        <dbReference type="Proteomes" id="UP000656244"/>
    </source>
</evidence>
<sequence>MFKKHHSILILGMPMLLKYAFQLLFMDWALFDVEDIIEDVFFFWVILFLLYSNLVKKQFYKDLICFVYVLYVVLETTSYLAVSSNFSSSFMYLLLESNPQEFSEFTSSYVSVPIVLFIVLNIILFFVIRRHSFRAYHKYHKLMGVLGVLLITAGLKFTGAIESNAYHNTVRGIYGYIDLQNSMQFSTTIKKEDVIISSDNELLVFVLGESTARGHMQLYGHHRETTPLLSAMKDSLYVYNEVISTDVLTLKSTPKIISSLDIDSKDEELIHIVELFNIAGFDTYWLSNQRAISYHDNAISKIASASDWFKFYNHLIDKHTLVTDDVLLPDYTEILKKPGKKLIVLRLIGTHFDYSKRYPEKFNVFAKETEGLSEAELANRYYDNAVLYNDFIVSSLIDKLKQEQQKSALFYISDHGENIYDEGTDFFGRSEEILTKPMFEIPFLLWASNAFELPSDFEYVPNRKFMADHTFESICHVFGVSHKSTDLKRSIFSDSFVERKRTVLDKVDFDTYFESNP</sequence>
<comment type="subcellular location">
    <subcellularLocation>
        <location evidence="1">Cell membrane</location>
        <topology evidence="1">Multi-pass membrane protein</topology>
    </subcellularLocation>
</comment>
<dbReference type="RefSeq" id="WP_186558850.1">
    <property type="nucleotide sequence ID" value="NZ_JACNMF010000001.1"/>
</dbReference>
<evidence type="ECO:0000259" key="8">
    <source>
        <dbReference type="Pfam" id="PF00884"/>
    </source>
</evidence>
<dbReference type="Pfam" id="PF00884">
    <property type="entry name" value="Sulfatase"/>
    <property type="match status" value="1"/>
</dbReference>
<feature type="transmembrane region" description="Helical" evidence="7">
    <location>
        <begin position="36"/>
        <end position="54"/>
    </location>
</feature>
<evidence type="ECO:0000256" key="1">
    <source>
        <dbReference type="ARBA" id="ARBA00004651"/>
    </source>
</evidence>
<feature type="transmembrane region" description="Helical" evidence="7">
    <location>
        <begin position="7"/>
        <end position="30"/>
    </location>
</feature>
<dbReference type="Gene3D" id="3.40.720.10">
    <property type="entry name" value="Alkaline Phosphatase, subunit A"/>
    <property type="match status" value="1"/>
</dbReference>
<dbReference type="EMBL" id="JACNMF010000001">
    <property type="protein sequence ID" value="MBC3757449.1"/>
    <property type="molecule type" value="Genomic_DNA"/>
</dbReference>
<evidence type="ECO:0000313" key="9">
    <source>
        <dbReference type="EMBL" id="MBC3757449.1"/>
    </source>
</evidence>
<dbReference type="GO" id="GO:0009244">
    <property type="term" value="P:lipopolysaccharide core region biosynthetic process"/>
    <property type="evidence" value="ECO:0007669"/>
    <property type="project" value="TreeGrafter"/>
</dbReference>
<comment type="caution">
    <text evidence="9">The sequence shown here is derived from an EMBL/GenBank/DDBJ whole genome shotgun (WGS) entry which is preliminary data.</text>
</comment>
<name>A0A923KHW0_9FLAO</name>
<keyword evidence="6 7" id="KW-0472">Membrane</keyword>
<evidence type="ECO:0000256" key="4">
    <source>
        <dbReference type="ARBA" id="ARBA00022692"/>
    </source>
</evidence>
<keyword evidence="3 9" id="KW-0808">Transferase</keyword>
<feature type="domain" description="Sulfatase N-terminal" evidence="8">
    <location>
        <begin position="203"/>
        <end position="451"/>
    </location>
</feature>
<dbReference type="GO" id="GO:0016776">
    <property type="term" value="F:phosphotransferase activity, phosphate group as acceptor"/>
    <property type="evidence" value="ECO:0007669"/>
    <property type="project" value="TreeGrafter"/>
</dbReference>
<gene>
    <name evidence="9" type="ORF">H7U19_03465</name>
</gene>
<keyword evidence="4 7" id="KW-0812">Transmembrane</keyword>
<organism evidence="9 10">
    <name type="scientific">Hyunsoonleella aquatilis</name>
    <dbReference type="NCBI Taxonomy" id="2762758"/>
    <lineage>
        <taxon>Bacteria</taxon>
        <taxon>Pseudomonadati</taxon>
        <taxon>Bacteroidota</taxon>
        <taxon>Flavobacteriia</taxon>
        <taxon>Flavobacteriales</taxon>
        <taxon>Flavobacteriaceae</taxon>
    </lineage>
</organism>
<dbReference type="InterPro" id="IPR017850">
    <property type="entry name" value="Alkaline_phosphatase_core_sf"/>
</dbReference>
<keyword evidence="10" id="KW-1185">Reference proteome</keyword>
<dbReference type="AlphaFoldDB" id="A0A923KHW0"/>
<dbReference type="CDD" id="cd16017">
    <property type="entry name" value="LptA"/>
    <property type="match status" value="1"/>
</dbReference>
<dbReference type="PANTHER" id="PTHR30443">
    <property type="entry name" value="INNER MEMBRANE PROTEIN"/>
    <property type="match status" value="1"/>
</dbReference>